<proteinExistence type="predicted"/>
<dbReference type="PANTHER" id="PTHR43123:SF3">
    <property type="entry name" value="NODB HOMOLOGY DOMAIN-CONTAINING PROTEIN"/>
    <property type="match status" value="1"/>
</dbReference>
<name>A0A9P4M9B5_9PEZI</name>
<protein>
    <submittedName>
        <fullName evidence="2">Chitin deacetylase</fullName>
    </submittedName>
</protein>
<accession>A0A9P4M9B5</accession>
<feature type="domain" description="NodB homology" evidence="1">
    <location>
        <begin position="75"/>
        <end position="305"/>
    </location>
</feature>
<evidence type="ECO:0000313" key="2">
    <source>
        <dbReference type="EMBL" id="KAF2102551.1"/>
    </source>
</evidence>
<dbReference type="GO" id="GO:0005975">
    <property type="term" value="P:carbohydrate metabolic process"/>
    <property type="evidence" value="ECO:0007669"/>
    <property type="project" value="InterPro"/>
</dbReference>
<organism evidence="2 3">
    <name type="scientific">Rhizodiscina lignyota</name>
    <dbReference type="NCBI Taxonomy" id="1504668"/>
    <lineage>
        <taxon>Eukaryota</taxon>
        <taxon>Fungi</taxon>
        <taxon>Dikarya</taxon>
        <taxon>Ascomycota</taxon>
        <taxon>Pezizomycotina</taxon>
        <taxon>Dothideomycetes</taxon>
        <taxon>Pleosporomycetidae</taxon>
        <taxon>Aulographales</taxon>
        <taxon>Rhizodiscinaceae</taxon>
        <taxon>Rhizodiscina</taxon>
    </lineage>
</organism>
<gene>
    <name evidence="2" type="ORF">NA57DRAFT_63458</name>
</gene>
<dbReference type="InterPro" id="IPR011330">
    <property type="entry name" value="Glyco_hydro/deAcase_b/a-brl"/>
</dbReference>
<evidence type="ECO:0000259" key="1">
    <source>
        <dbReference type="PROSITE" id="PS51677"/>
    </source>
</evidence>
<evidence type="ECO:0000313" key="3">
    <source>
        <dbReference type="Proteomes" id="UP000799772"/>
    </source>
</evidence>
<reference evidence="2" key="1">
    <citation type="journal article" date="2020" name="Stud. Mycol.">
        <title>101 Dothideomycetes genomes: a test case for predicting lifestyles and emergence of pathogens.</title>
        <authorList>
            <person name="Haridas S."/>
            <person name="Albert R."/>
            <person name="Binder M."/>
            <person name="Bloem J."/>
            <person name="Labutti K."/>
            <person name="Salamov A."/>
            <person name="Andreopoulos B."/>
            <person name="Baker S."/>
            <person name="Barry K."/>
            <person name="Bills G."/>
            <person name="Bluhm B."/>
            <person name="Cannon C."/>
            <person name="Castanera R."/>
            <person name="Culley D."/>
            <person name="Daum C."/>
            <person name="Ezra D."/>
            <person name="Gonzalez J."/>
            <person name="Henrissat B."/>
            <person name="Kuo A."/>
            <person name="Liang C."/>
            <person name="Lipzen A."/>
            <person name="Lutzoni F."/>
            <person name="Magnuson J."/>
            <person name="Mondo S."/>
            <person name="Nolan M."/>
            <person name="Ohm R."/>
            <person name="Pangilinan J."/>
            <person name="Park H.-J."/>
            <person name="Ramirez L."/>
            <person name="Alfaro M."/>
            <person name="Sun H."/>
            <person name="Tritt A."/>
            <person name="Yoshinaga Y."/>
            <person name="Zwiers L.-H."/>
            <person name="Turgeon B."/>
            <person name="Goodwin S."/>
            <person name="Spatafora J."/>
            <person name="Crous P."/>
            <person name="Grigoriev I."/>
        </authorList>
    </citation>
    <scope>NUCLEOTIDE SEQUENCE</scope>
    <source>
        <strain evidence="2">CBS 133067</strain>
    </source>
</reference>
<dbReference type="InterPro" id="IPR002509">
    <property type="entry name" value="NODB_dom"/>
</dbReference>
<dbReference type="Pfam" id="PF01522">
    <property type="entry name" value="Polysacc_deac_1"/>
    <property type="match status" value="1"/>
</dbReference>
<dbReference type="Gene3D" id="3.20.20.370">
    <property type="entry name" value="Glycoside hydrolase/deacetylase"/>
    <property type="match status" value="1"/>
</dbReference>
<dbReference type="GO" id="GO:0016810">
    <property type="term" value="F:hydrolase activity, acting on carbon-nitrogen (but not peptide) bonds"/>
    <property type="evidence" value="ECO:0007669"/>
    <property type="project" value="InterPro"/>
</dbReference>
<comment type="caution">
    <text evidence="2">The sequence shown here is derived from an EMBL/GenBank/DDBJ whole genome shotgun (WGS) entry which is preliminary data.</text>
</comment>
<dbReference type="EMBL" id="ML978122">
    <property type="protein sequence ID" value="KAF2102551.1"/>
    <property type="molecule type" value="Genomic_DNA"/>
</dbReference>
<dbReference type="AlphaFoldDB" id="A0A9P4M9B5"/>
<sequence>MVHVEENCQIPRDFIGFGEESHDPQWPNGARIAVSFILNYEEGGERNVADGDDVMEPYLWEKGSAGGVKTGGRHLNTEHDFEYGSRSGVWRIMRLMKEFGWQMTIWAIAKAMERNEPFSKACIREGHEIGAHGYRWLEFWDYDLEADKKYIKDTIMTLKQATGEMPVGFYFGRGTPNTHALCPIVWKECGSELLYSSEAYNDDVPYWVDLPWEASLPENERKGMLVVPYNYDCNDGKFHMSPGFVTSAGQLYEQYLKSTFDMLYREGGKLMNIPLHSRISGKAGRAEALRNFMKYVNDKPDVWVTTRRNIAKHYKEKFPYKPVGIWISVSKHCEIL</sequence>
<dbReference type="Proteomes" id="UP000799772">
    <property type="component" value="Unassembled WGS sequence"/>
</dbReference>
<dbReference type="OrthoDB" id="9970124at2759"/>
<dbReference type="PANTHER" id="PTHR43123">
    <property type="entry name" value="POLYSACCHARIDE DEACETYLASE-RELATED"/>
    <property type="match status" value="1"/>
</dbReference>
<dbReference type="PROSITE" id="PS51677">
    <property type="entry name" value="NODB"/>
    <property type="match status" value="1"/>
</dbReference>
<keyword evidence="3" id="KW-1185">Reference proteome</keyword>
<dbReference type="SUPFAM" id="SSF88713">
    <property type="entry name" value="Glycoside hydrolase/deacetylase"/>
    <property type="match status" value="1"/>
</dbReference>